<protein>
    <submittedName>
        <fullName evidence="1">Serine protease</fullName>
    </submittedName>
</protein>
<reference evidence="1" key="1">
    <citation type="submission" date="2022-11" db="EMBL/GenBank/DDBJ databases">
        <title>Taxonomic description of a new Pseudomonas species.</title>
        <authorList>
            <person name="Tambong J.T."/>
        </authorList>
    </citation>
    <scope>NUCLEOTIDE SEQUENCE</scope>
    <source>
        <strain evidence="1">S1Bt42</strain>
    </source>
</reference>
<dbReference type="Proteomes" id="UP001164116">
    <property type="component" value="Chromosome"/>
</dbReference>
<dbReference type="RefSeq" id="WP_219855275.1">
    <property type="nucleotide sequence ID" value="NZ_CP112866.1"/>
</dbReference>
<keyword evidence="1" id="KW-0645">Protease</keyword>
<dbReference type="GO" id="GO:0008233">
    <property type="term" value="F:peptidase activity"/>
    <property type="evidence" value="ECO:0007669"/>
    <property type="project" value="UniProtKB-KW"/>
</dbReference>
<keyword evidence="2" id="KW-1185">Reference proteome</keyword>
<keyword evidence="1" id="KW-0378">Hydrolase</keyword>
<evidence type="ECO:0000313" key="1">
    <source>
        <dbReference type="EMBL" id="UZW19567.1"/>
    </source>
</evidence>
<dbReference type="GO" id="GO:0006508">
    <property type="term" value="P:proteolysis"/>
    <property type="evidence" value="ECO:0007669"/>
    <property type="project" value="UniProtKB-KW"/>
</dbReference>
<proteinExistence type="predicted"/>
<dbReference type="SUPFAM" id="SSF50494">
    <property type="entry name" value="Trypsin-like serine proteases"/>
    <property type="match status" value="1"/>
</dbReference>
<dbReference type="Pfam" id="PF13365">
    <property type="entry name" value="Trypsin_2"/>
    <property type="match status" value="1"/>
</dbReference>
<gene>
    <name evidence="1" type="ORF">OSC50_04235</name>
</gene>
<accession>A0ABY6QHZ5</accession>
<name>A0ABY6QHZ5_9PSED</name>
<evidence type="ECO:0000313" key="2">
    <source>
        <dbReference type="Proteomes" id="UP001164116"/>
    </source>
</evidence>
<dbReference type="InterPro" id="IPR009003">
    <property type="entry name" value="Peptidase_S1_PA"/>
</dbReference>
<organism evidence="1 2">
    <name type="scientific">Pseudomonas quebecensis</name>
    <dbReference type="NCBI Taxonomy" id="2995174"/>
    <lineage>
        <taxon>Bacteria</taxon>
        <taxon>Pseudomonadati</taxon>
        <taxon>Pseudomonadota</taxon>
        <taxon>Gammaproteobacteria</taxon>
        <taxon>Pseudomonadales</taxon>
        <taxon>Pseudomonadaceae</taxon>
        <taxon>Pseudomonas</taxon>
    </lineage>
</organism>
<dbReference type="EMBL" id="CP112866">
    <property type="protein sequence ID" value="UZW19567.1"/>
    <property type="molecule type" value="Genomic_DNA"/>
</dbReference>
<sequence>MLFRSRIPALLFALQCIAGHGHARDLADGLANQAPSVALQNHDQRYALWSGIGRLKNAIGQTCNAVLLNTRNRRNEAVGPAYVLTSGHCVFFSYGSARISLPIDADITFMYFHDTPSQHKTFRIKTAHWSSMVGTDLAILELDQSLATLIADGIMPLKLAATYQYAGERDVVNVGSPSGFRQKGLRMSACKESSTGDFVEHPGVFPGALKNRCSDLQYGSSGSPMLDRHTNEVTSIVSKVSAVITKDLLANCQNISACEAAKFNYSYPAHGLLHCFVDGVFTNNTKDCQLKSVEITLEEPWNLPPFVHMQQGEAGQRIWPTWNIRFSTQDPFYRFKTTDSVKACRAIDGYHPAVASPDAYINQAIGPALGAHVLCIIGLATRNQPLTPALLHNAFTHAVFLTPATPAPQVSLIYRINWNIPHTEFMHYYAYVEPSAASCAGSYDPRYAPTGDSITYHAAQLPITVCSYARDVAGQPSATRTDVIDQSTHCPVLQPAQASPRR</sequence>